<keyword evidence="1" id="KW-0732">Signal</keyword>
<organism evidence="2">
    <name type="scientific">Anopheles darlingi</name>
    <name type="common">Mosquito</name>
    <dbReference type="NCBI Taxonomy" id="43151"/>
    <lineage>
        <taxon>Eukaryota</taxon>
        <taxon>Metazoa</taxon>
        <taxon>Ecdysozoa</taxon>
        <taxon>Arthropoda</taxon>
        <taxon>Hexapoda</taxon>
        <taxon>Insecta</taxon>
        <taxon>Pterygota</taxon>
        <taxon>Neoptera</taxon>
        <taxon>Endopterygota</taxon>
        <taxon>Diptera</taxon>
        <taxon>Nematocera</taxon>
        <taxon>Culicoidea</taxon>
        <taxon>Culicidae</taxon>
        <taxon>Anophelinae</taxon>
        <taxon>Anopheles</taxon>
    </lineage>
</organism>
<accession>A0A2M4DLQ9</accession>
<protein>
    <submittedName>
        <fullName evidence="2">Putative secreted protein</fullName>
    </submittedName>
</protein>
<reference evidence="2" key="1">
    <citation type="submission" date="2018-01" db="EMBL/GenBank/DDBJ databases">
        <title>An insight into the sialome of Amazonian anophelines.</title>
        <authorList>
            <person name="Ribeiro J.M."/>
            <person name="Scarpassa V."/>
            <person name="Calvo E."/>
        </authorList>
    </citation>
    <scope>NUCLEOTIDE SEQUENCE</scope>
</reference>
<feature type="signal peptide" evidence="1">
    <location>
        <begin position="1"/>
        <end position="21"/>
    </location>
</feature>
<evidence type="ECO:0000256" key="1">
    <source>
        <dbReference type="SAM" id="SignalP"/>
    </source>
</evidence>
<dbReference type="AlphaFoldDB" id="A0A2M4DLQ9"/>
<evidence type="ECO:0000313" key="2">
    <source>
        <dbReference type="EMBL" id="MBW78058.1"/>
    </source>
</evidence>
<feature type="chain" id="PRO_5014992851" evidence="1">
    <location>
        <begin position="22"/>
        <end position="93"/>
    </location>
</feature>
<sequence length="93" mass="10464">MRLQSALLPVLLLLLLPALEPNYYTAAHPWQRHRPGISRFSSVKIAFKVCHRTEARTTTPGPQTAEACPAKLRPIVERSEKLRSTPSPRIVLI</sequence>
<proteinExistence type="predicted"/>
<name>A0A2M4DLQ9_ANODA</name>
<dbReference type="EMBL" id="GGFL01013880">
    <property type="protein sequence ID" value="MBW78058.1"/>
    <property type="molecule type" value="Transcribed_RNA"/>
</dbReference>